<name>A0A7L7KVI5_9MOLU</name>
<dbReference type="Proteomes" id="UP000514720">
    <property type="component" value="Chromosome"/>
</dbReference>
<dbReference type="CDD" id="cd00367">
    <property type="entry name" value="PTS-HPr_like"/>
    <property type="match status" value="1"/>
</dbReference>
<dbReference type="PROSITE" id="PS00369">
    <property type="entry name" value="PTS_HPR_HIS"/>
    <property type="match status" value="1"/>
</dbReference>
<dbReference type="PROSITE" id="PS51350">
    <property type="entry name" value="PTS_HPR_DOM"/>
    <property type="match status" value="1"/>
</dbReference>
<dbReference type="AlphaFoldDB" id="A0A7L7KVI5"/>
<dbReference type="InterPro" id="IPR050399">
    <property type="entry name" value="HPr"/>
</dbReference>
<evidence type="ECO:0000259" key="6">
    <source>
        <dbReference type="PROSITE" id="PS51350"/>
    </source>
</evidence>
<protein>
    <recommendedName>
        <fullName evidence="3">Phosphocarrier protein HPr</fullName>
    </recommendedName>
</protein>
<feature type="domain" description="HPr" evidence="6">
    <location>
        <begin position="1"/>
        <end position="86"/>
    </location>
</feature>
<dbReference type="EMBL" id="CP048914">
    <property type="protein sequence ID" value="QMS85768.1"/>
    <property type="molecule type" value="Genomic_DNA"/>
</dbReference>
<organism evidence="7 8">
    <name type="scientific">Candidatus Xianfuyuplasma coldseepsis</name>
    <dbReference type="NCBI Taxonomy" id="2782163"/>
    <lineage>
        <taxon>Bacteria</taxon>
        <taxon>Bacillati</taxon>
        <taxon>Mycoplasmatota</taxon>
        <taxon>Mollicutes</taxon>
        <taxon>Candidatus Izemoplasmatales</taxon>
        <taxon>Candidatus Izemoplasmataceae</taxon>
        <taxon>Candidatus Xianfuyuplasma</taxon>
    </lineage>
</organism>
<reference evidence="7 8" key="1">
    <citation type="submission" date="2020-02" db="EMBL/GenBank/DDBJ databases">
        <authorList>
            <person name="Zheng R.K."/>
            <person name="Sun C.M."/>
        </authorList>
    </citation>
    <scope>NUCLEOTIDE SEQUENCE [LARGE SCALE GENOMIC DNA]</scope>
    <source>
        <strain evidence="8">zrk13</strain>
    </source>
</reference>
<dbReference type="InterPro" id="IPR001020">
    <property type="entry name" value="PTS_HPr_His_P_site"/>
</dbReference>
<proteinExistence type="predicted"/>
<evidence type="ECO:0000313" key="8">
    <source>
        <dbReference type="Proteomes" id="UP000514720"/>
    </source>
</evidence>
<dbReference type="GO" id="GO:0009401">
    <property type="term" value="P:phosphoenolpyruvate-dependent sugar phosphotransferase system"/>
    <property type="evidence" value="ECO:0007669"/>
    <property type="project" value="UniProtKB-KW"/>
</dbReference>
<comment type="subcellular location">
    <subcellularLocation>
        <location evidence="2">Cytoplasm</location>
    </subcellularLocation>
</comment>
<dbReference type="RefSeq" id="WP_258877575.1">
    <property type="nucleotide sequence ID" value="NZ_CP048914.1"/>
</dbReference>
<dbReference type="PANTHER" id="PTHR33705">
    <property type="entry name" value="PHOSPHOCARRIER PROTEIN HPR"/>
    <property type="match status" value="1"/>
</dbReference>
<keyword evidence="8" id="KW-1185">Reference proteome</keyword>
<dbReference type="InterPro" id="IPR035895">
    <property type="entry name" value="HPr-like_sf"/>
</dbReference>
<evidence type="ECO:0000256" key="5">
    <source>
        <dbReference type="ARBA" id="ARBA00022683"/>
    </source>
</evidence>
<evidence type="ECO:0000256" key="2">
    <source>
        <dbReference type="ARBA" id="ARBA00004496"/>
    </source>
</evidence>
<evidence type="ECO:0000256" key="1">
    <source>
        <dbReference type="ARBA" id="ARBA00003681"/>
    </source>
</evidence>
<dbReference type="Gene3D" id="3.30.1340.10">
    <property type="entry name" value="HPr-like"/>
    <property type="match status" value="1"/>
</dbReference>
<dbReference type="NCBIfam" id="TIGR01003">
    <property type="entry name" value="PTS_HPr_family"/>
    <property type="match status" value="1"/>
</dbReference>
<dbReference type="SUPFAM" id="SSF55594">
    <property type="entry name" value="HPr-like"/>
    <property type="match status" value="1"/>
</dbReference>
<accession>A0A7L7KVI5</accession>
<gene>
    <name evidence="7" type="ORF">G4Z02_08425</name>
</gene>
<evidence type="ECO:0000256" key="3">
    <source>
        <dbReference type="ARBA" id="ARBA00020422"/>
    </source>
</evidence>
<dbReference type="InterPro" id="IPR000032">
    <property type="entry name" value="HPr-like"/>
</dbReference>
<evidence type="ECO:0000313" key="7">
    <source>
        <dbReference type="EMBL" id="QMS85768.1"/>
    </source>
</evidence>
<comment type="function">
    <text evidence="1">General (non sugar-specific) component of the phosphoenolpyruvate-dependent sugar phosphotransferase system (sugar PTS). This major carbohydrate active-transport system catalyzes the phosphorylation of incoming sugar substrates concomitantly with their translocation across the cell membrane. The phosphoryl group from phosphoenolpyruvate (PEP) is transferred to the phosphoryl carrier protein HPr by enzyme I. Phospho-HPr then transfers it to the PTS EIIA domain.</text>
</comment>
<sequence length="86" mass="9383">MIKRFTIVDEAGLHARPASLLVQKAATYPNDIFIEFNGKRLTLKSIMAVMSLGVPQNSVIAIDVEGENDADIMAALEKVLVDNNLI</sequence>
<keyword evidence="5" id="KW-0598">Phosphotransferase system</keyword>
<keyword evidence="4" id="KW-0963">Cytoplasm</keyword>
<dbReference type="PRINTS" id="PR00107">
    <property type="entry name" value="PHOSPHOCPHPR"/>
</dbReference>
<dbReference type="PANTHER" id="PTHR33705:SF2">
    <property type="entry name" value="PHOSPHOCARRIER PROTEIN NPR"/>
    <property type="match status" value="1"/>
</dbReference>
<dbReference type="Pfam" id="PF00381">
    <property type="entry name" value="PTS-HPr"/>
    <property type="match status" value="1"/>
</dbReference>
<dbReference type="InterPro" id="IPR002114">
    <property type="entry name" value="PTS_HPr_Ser_P_site"/>
</dbReference>
<evidence type="ECO:0000256" key="4">
    <source>
        <dbReference type="ARBA" id="ARBA00022490"/>
    </source>
</evidence>
<dbReference type="GO" id="GO:0005737">
    <property type="term" value="C:cytoplasm"/>
    <property type="evidence" value="ECO:0007669"/>
    <property type="project" value="UniProtKB-SubCell"/>
</dbReference>
<dbReference type="PROSITE" id="PS00589">
    <property type="entry name" value="PTS_HPR_SER"/>
    <property type="match status" value="1"/>
</dbReference>
<dbReference type="KEGG" id="xcl:G4Z02_08425"/>